<evidence type="ECO:0008006" key="3">
    <source>
        <dbReference type="Google" id="ProtNLM"/>
    </source>
</evidence>
<organism evidence="1 2">
    <name type="scientific">Tigheibacillus halophilus</name>
    <dbReference type="NCBI Taxonomy" id="361280"/>
    <lineage>
        <taxon>Bacteria</taxon>
        <taxon>Bacillati</taxon>
        <taxon>Bacillota</taxon>
        <taxon>Bacilli</taxon>
        <taxon>Bacillales</taxon>
        <taxon>Bacillaceae</taxon>
        <taxon>Tigheibacillus</taxon>
    </lineage>
</organism>
<name>A0ABU5CCE3_9BACI</name>
<dbReference type="Proteomes" id="UP001281447">
    <property type="component" value="Unassembled WGS sequence"/>
</dbReference>
<reference evidence="1 2" key="1">
    <citation type="submission" date="2023-10" db="EMBL/GenBank/DDBJ databases">
        <title>Virgibacillus halophilus 5B73C genome.</title>
        <authorList>
            <person name="Miliotis G."/>
            <person name="Sengupta P."/>
            <person name="Hameed A."/>
            <person name="Chuvochina M."/>
            <person name="Mcdonagh F."/>
            <person name="Simpson A.C."/>
            <person name="Singh N.K."/>
            <person name="Rekha P.D."/>
            <person name="Raman K."/>
            <person name="Hugenholtz P."/>
            <person name="Venkateswaran K."/>
        </authorList>
    </citation>
    <scope>NUCLEOTIDE SEQUENCE [LARGE SCALE GENOMIC DNA]</scope>
    <source>
        <strain evidence="1 2">5B73C</strain>
    </source>
</reference>
<sequence>MRGRRGAEISVTIKDCQIEDIQTLEQLFPVIADEQDLLRSVLTSPNLQASYIAYINGSPAGLAIAWKNSFHPTCTYIRIWTDPIYEQFEGRKKLLQKLRQLKGSPLQTSLWETNTIMKARNGYFQTPAFV</sequence>
<evidence type="ECO:0000313" key="1">
    <source>
        <dbReference type="EMBL" id="MDY0396930.1"/>
    </source>
</evidence>
<dbReference type="EMBL" id="JAWDIP010000004">
    <property type="protein sequence ID" value="MDY0396930.1"/>
    <property type="molecule type" value="Genomic_DNA"/>
</dbReference>
<evidence type="ECO:0000313" key="2">
    <source>
        <dbReference type="Proteomes" id="UP001281447"/>
    </source>
</evidence>
<comment type="caution">
    <text evidence="1">The sequence shown here is derived from an EMBL/GenBank/DDBJ whole genome shotgun (WGS) entry which is preliminary data.</text>
</comment>
<protein>
    <recommendedName>
        <fullName evidence="3">GNAT family N-acetyltransferase</fullName>
    </recommendedName>
</protein>
<keyword evidence="2" id="KW-1185">Reference proteome</keyword>
<gene>
    <name evidence="1" type="ORF">RWE15_24865</name>
</gene>
<accession>A0ABU5CCE3</accession>
<dbReference type="RefSeq" id="WP_390357108.1">
    <property type="nucleotide sequence ID" value="NZ_JBHUIZ010000014.1"/>
</dbReference>
<proteinExistence type="predicted"/>